<dbReference type="InterPro" id="IPR033753">
    <property type="entry name" value="GCV_H/Fam206"/>
</dbReference>
<comment type="similarity">
    <text evidence="1">Belongs to the GcvH family.</text>
</comment>
<dbReference type="NCBIfam" id="NF002270">
    <property type="entry name" value="PRK01202.1"/>
    <property type="match status" value="1"/>
</dbReference>
<sequence>MQFRDAEIPEDLSYTKDHLWVNMKNRLYTLGWTDYIQINAGDVNHIDLPAKGTLLNAGQEFGSIETSKWVDRLYSPFEGRVDEVNNKVLDNPELINDAPFGEGWFIAVEPSGEIKSEGLMSPEEYCEYLKVCEKTE</sequence>
<dbReference type="GO" id="GO:0005960">
    <property type="term" value="C:glycine cleavage complex"/>
    <property type="evidence" value="ECO:0007669"/>
    <property type="project" value="InterPro"/>
</dbReference>
<dbReference type="Gene3D" id="2.40.50.100">
    <property type="match status" value="1"/>
</dbReference>
<accession>A0A8J6N0F4</accession>
<dbReference type="GO" id="GO:0005829">
    <property type="term" value="C:cytosol"/>
    <property type="evidence" value="ECO:0007669"/>
    <property type="project" value="TreeGrafter"/>
</dbReference>
<dbReference type="Pfam" id="PF01597">
    <property type="entry name" value="GCV_H"/>
    <property type="match status" value="1"/>
</dbReference>
<dbReference type="PANTHER" id="PTHR11715">
    <property type="entry name" value="GLYCINE CLEAVAGE SYSTEM H PROTEIN"/>
    <property type="match status" value="1"/>
</dbReference>
<dbReference type="InterPro" id="IPR003016">
    <property type="entry name" value="2-oxoA_DH_lipoyl-BS"/>
</dbReference>
<dbReference type="InterPro" id="IPR011053">
    <property type="entry name" value="Single_hybrid_motif"/>
</dbReference>
<dbReference type="InterPro" id="IPR000089">
    <property type="entry name" value="Biotin_lipoyl"/>
</dbReference>
<dbReference type="PROSITE" id="PS50968">
    <property type="entry name" value="BIOTINYL_LIPOYL"/>
    <property type="match status" value="1"/>
</dbReference>
<reference evidence="4 5" key="1">
    <citation type="submission" date="2020-08" db="EMBL/GenBank/DDBJ databases">
        <title>Bridging the membrane lipid divide: bacteria of the FCB group superphylum have the potential to synthesize archaeal ether lipids.</title>
        <authorList>
            <person name="Villanueva L."/>
            <person name="Von Meijenfeldt F.A.B."/>
            <person name="Westbye A.B."/>
            <person name="Yadav S."/>
            <person name="Hopmans E.C."/>
            <person name="Dutilh B.E."/>
            <person name="Sinninghe Damste J.S."/>
        </authorList>
    </citation>
    <scope>NUCLEOTIDE SEQUENCE [LARGE SCALE GENOMIC DNA]</scope>
    <source>
        <strain evidence="4">NIOZ-UU27</strain>
    </source>
</reference>
<dbReference type="EMBL" id="JACNJD010000244">
    <property type="protein sequence ID" value="MBC8177915.1"/>
    <property type="molecule type" value="Genomic_DNA"/>
</dbReference>
<dbReference type="AlphaFoldDB" id="A0A8J6N0F4"/>
<dbReference type="SUPFAM" id="SSF51230">
    <property type="entry name" value="Single hybrid motif"/>
    <property type="match status" value="1"/>
</dbReference>
<gene>
    <name evidence="4" type="primary">gcvH</name>
    <name evidence="4" type="ORF">H8E19_10970</name>
</gene>
<dbReference type="GO" id="GO:0009249">
    <property type="term" value="P:protein lipoylation"/>
    <property type="evidence" value="ECO:0007669"/>
    <property type="project" value="TreeGrafter"/>
</dbReference>
<feature type="domain" description="Lipoyl-binding" evidence="3">
    <location>
        <begin position="27"/>
        <end position="109"/>
    </location>
</feature>
<evidence type="ECO:0000256" key="1">
    <source>
        <dbReference type="ARBA" id="ARBA00009249"/>
    </source>
</evidence>
<keyword evidence="2" id="KW-0450">Lipoyl</keyword>
<dbReference type="PANTHER" id="PTHR11715:SF3">
    <property type="entry name" value="GLYCINE CLEAVAGE SYSTEM H PROTEIN-RELATED"/>
    <property type="match status" value="1"/>
</dbReference>
<protein>
    <submittedName>
        <fullName evidence="4">Glycine cleavage system protein GcvH</fullName>
    </submittedName>
</protein>
<dbReference type="CDD" id="cd06848">
    <property type="entry name" value="GCS_H"/>
    <property type="match status" value="1"/>
</dbReference>
<dbReference type="InterPro" id="IPR002930">
    <property type="entry name" value="GCV_H"/>
</dbReference>
<dbReference type="Proteomes" id="UP000650524">
    <property type="component" value="Unassembled WGS sequence"/>
</dbReference>
<organism evidence="4 5">
    <name type="scientific">Candidatus Desulfacyla euxinica</name>
    <dbReference type="NCBI Taxonomy" id="2841693"/>
    <lineage>
        <taxon>Bacteria</taxon>
        <taxon>Deltaproteobacteria</taxon>
        <taxon>Candidatus Desulfacyla</taxon>
    </lineage>
</organism>
<evidence type="ECO:0000256" key="2">
    <source>
        <dbReference type="ARBA" id="ARBA00022823"/>
    </source>
</evidence>
<comment type="caution">
    <text evidence="4">The sequence shown here is derived from an EMBL/GenBank/DDBJ whole genome shotgun (WGS) entry which is preliminary data.</text>
</comment>
<name>A0A8J6N0F4_9DELT</name>
<proteinExistence type="inferred from homology"/>
<dbReference type="PROSITE" id="PS00189">
    <property type="entry name" value="LIPOYL"/>
    <property type="match status" value="1"/>
</dbReference>
<dbReference type="GO" id="GO:0019464">
    <property type="term" value="P:glycine decarboxylation via glycine cleavage system"/>
    <property type="evidence" value="ECO:0007669"/>
    <property type="project" value="InterPro"/>
</dbReference>
<evidence type="ECO:0000313" key="5">
    <source>
        <dbReference type="Proteomes" id="UP000650524"/>
    </source>
</evidence>
<evidence type="ECO:0000313" key="4">
    <source>
        <dbReference type="EMBL" id="MBC8177915.1"/>
    </source>
</evidence>
<evidence type="ECO:0000259" key="3">
    <source>
        <dbReference type="PROSITE" id="PS50968"/>
    </source>
</evidence>